<evidence type="ECO:0000256" key="2">
    <source>
        <dbReference type="ARBA" id="ARBA00022723"/>
    </source>
</evidence>
<evidence type="ECO:0000313" key="8">
    <source>
        <dbReference type="Proteomes" id="UP000295258"/>
    </source>
</evidence>
<dbReference type="Gene3D" id="3.40.50.720">
    <property type="entry name" value="NAD(P)-binding Rossmann-like Domain"/>
    <property type="match status" value="1"/>
</dbReference>
<gene>
    <name evidence="7" type="ORF">E1292_04100</name>
</gene>
<dbReference type="Proteomes" id="UP000295258">
    <property type="component" value="Unassembled WGS sequence"/>
</dbReference>
<dbReference type="EMBL" id="SMKO01000006">
    <property type="protein sequence ID" value="TDD11709.1"/>
    <property type="molecule type" value="Genomic_DNA"/>
</dbReference>
<dbReference type="Pfam" id="PF00107">
    <property type="entry name" value="ADH_zinc_N"/>
    <property type="match status" value="1"/>
</dbReference>
<keyword evidence="3 5" id="KW-0862">Zinc</keyword>
<dbReference type="SMART" id="SM00829">
    <property type="entry name" value="PKS_ER"/>
    <property type="match status" value="1"/>
</dbReference>
<dbReference type="InterPro" id="IPR036291">
    <property type="entry name" value="NAD(P)-bd_dom_sf"/>
</dbReference>
<comment type="cofactor">
    <cofactor evidence="1 5">
        <name>Zn(2+)</name>
        <dbReference type="ChEBI" id="CHEBI:29105"/>
    </cofactor>
</comment>
<dbReference type="InterPro" id="IPR013154">
    <property type="entry name" value="ADH-like_N"/>
</dbReference>
<keyword evidence="2 5" id="KW-0479">Metal-binding</keyword>
<dbReference type="InterPro" id="IPR020843">
    <property type="entry name" value="ER"/>
</dbReference>
<accession>A0A4R4VZR5</accession>
<dbReference type="InterPro" id="IPR011032">
    <property type="entry name" value="GroES-like_sf"/>
</dbReference>
<evidence type="ECO:0000256" key="1">
    <source>
        <dbReference type="ARBA" id="ARBA00001947"/>
    </source>
</evidence>
<dbReference type="PANTHER" id="PTHR43401">
    <property type="entry name" value="L-THREONINE 3-DEHYDROGENASE"/>
    <property type="match status" value="1"/>
</dbReference>
<evidence type="ECO:0000256" key="4">
    <source>
        <dbReference type="ARBA" id="ARBA00023002"/>
    </source>
</evidence>
<dbReference type="Pfam" id="PF08240">
    <property type="entry name" value="ADH_N"/>
    <property type="match status" value="1"/>
</dbReference>
<feature type="domain" description="Enoyl reductase (ER)" evidence="6">
    <location>
        <begin position="46"/>
        <end position="350"/>
    </location>
</feature>
<evidence type="ECO:0000259" key="6">
    <source>
        <dbReference type="SMART" id="SM00829"/>
    </source>
</evidence>
<sequence length="355" mass="37581">MRRDTNTAGGGPRGRCARRTPRLAGRLRDRGLPRRGAAVRIAALRGRETWQVEEAPVPSIGPDEVLVRVVASGVCASELEPWLTGPPAGEARYLGHEVSGVVAEIGADVTAPAVGDRVGVWVTERGFAEYVAVRAAYCFPAGDGPLDEALAEPIACSVNAVEAADVRLGDDVVIVGAGFMGNLVHKLAALRGPRHLIVADARADALERAARLGATRTVDVTKESLPDVVRSLTGGRGADITFECTGTQRALTVCGDTTRMSGKIAIVGFHQGADRTIPLAYWNWMAFTVVNAHFRDLAVIMRGMSVGMRLLAGGVLSMDGLVSHRFPLDEIDAAFATLRGKPEGFVKAVVTFPDV</sequence>
<dbReference type="GO" id="GO:0016491">
    <property type="term" value="F:oxidoreductase activity"/>
    <property type="evidence" value="ECO:0007669"/>
    <property type="project" value="UniProtKB-KW"/>
</dbReference>
<protein>
    <submittedName>
        <fullName evidence="7">L-iditol 2-dehydrogenase</fullName>
    </submittedName>
</protein>
<comment type="similarity">
    <text evidence="5">Belongs to the zinc-containing alcohol dehydrogenase family.</text>
</comment>
<evidence type="ECO:0000256" key="5">
    <source>
        <dbReference type="RuleBase" id="RU361277"/>
    </source>
</evidence>
<proteinExistence type="inferred from homology"/>
<dbReference type="InterPro" id="IPR013149">
    <property type="entry name" value="ADH-like_C"/>
</dbReference>
<evidence type="ECO:0000256" key="3">
    <source>
        <dbReference type="ARBA" id="ARBA00022833"/>
    </source>
</evidence>
<organism evidence="7 8">
    <name type="scientific">Nonomuraea deserti</name>
    <dbReference type="NCBI Taxonomy" id="1848322"/>
    <lineage>
        <taxon>Bacteria</taxon>
        <taxon>Bacillati</taxon>
        <taxon>Actinomycetota</taxon>
        <taxon>Actinomycetes</taxon>
        <taxon>Streptosporangiales</taxon>
        <taxon>Streptosporangiaceae</taxon>
        <taxon>Nonomuraea</taxon>
    </lineage>
</organism>
<dbReference type="PANTHER" id="PTHR43401:SF2">
    <property type="entry name" value="L-THREONINE 3-DEHYDROGENASE"/>
    <property type="match status" value="1"/>
</dbReference>
<evidence type="ECO:0000313" key="7">
    <source>
        <dbReference type="EMBL" id="TDD11709.1"/>
    </source>
</evidence>
<reference evidence="7 8" key="1">
    <citation type="submission" date="2019-03" db="EMBL/GenBank/DDBJ databases">
        <title>Draft genome sequences of novel Actinobacteria.</title>
        <authorList>
            <person name="Sahin N."/>
            <person name="Ay H."/>
            <person name="Saygin H."/>
        </authorList>
    </citation>
    <scope>NUCLEOTIDE SEQUENCE [LARGE SCALE GENOMIC DNA]</scope>
    <source>
        <strain evidence="7 8">KC310</strain>
    </source>
</reference>
<dbReference type="SUPFAM" id="SSF51735">
    <property type="entry name" value="NAD(P)-binding Rossmann-fold domains"/>
    <property type="match status" value="1"/>
</dbReference>
<dbReference type="GO" id="GO:0008270">
    <property type="term" value="F:zinc ion binding"/>
    <property type="evidence" value="ECO:0007669"/>
    <property type="project" value="InterPro"/>
</dbReference>
<dbReference type="AlphaFoldDB" id="A0A4R4VZR5"/>
<dbReference type="InterPro" id="IPR002328">
    <property type="entry name" value="ADH_Zn_CS"/>
</dbReference>
<name>A0A4R4VZR5_9ACTN</name>
<dbReference type="Gene3D" id="3.90.180.10">
    <property type="entry name" value="Medium-chain alcohol dehydrogenases, catalytic domain"/>
    <property type="match status" value="2"/>
</dbReference>
<dbReference type="SUPFAM" id="SSF50129">
    <property type="entry name" value="GroES-like"/>
    <property type="match status" value="1"/>
</dbReference>
<dbReference type="InterPro" id="IPR050129">
    <property type="entry name" value="Zn_alcohol_dh"/>
</dbReference>
<keyword evidence="4" id="KW-0560">Oxidoreductase</keyword>
<dbReference type="PROSITE" id="PS00059">
    <property type="entry name" value="ADH_ZINC"/>
    <property type="match status" value="1"/>
</dbReference>
<comment type="caution">
    <text evidence="7">The sequence shown here is derived from an EMBL/GenBank/DDBJ whole genome shotgun (WGS) entry which is preliminary data.</text>
</comment>
<keyword evidence="8" id="KW-1185">Reference proteome</keyword>